<comment type="caution">
    <text evidence="2">The sequence shown here is derived from an EMBL/GenBank/DDBJ whole genome shotgun (WGS) entry which is preliminary data.</text>
</comment>
<accession>A0A366WP00</accession>
<dbReference type="Proteomes" id="UP000252706">
    <property type="component" value="Unassembled WGS sequence"/>
</dbReference>
<proteinExistence type="predicted"/>
<dbReference type="EMBL" id="QOCE01000045">
    <property type="protein sequence ID" value="RBW51630.1"/>
    <property type="molecule type" value="Genomic_DNA"/>
</dbReference>
<evidence type="ECO:0000313" key="2">
    <source>
        <dbReference type="EMBL" id="RBW51630.1"/>
    </source>
</evidence>
<protein>
    <submittedName>
        <fullName evidence="2">Uncharacterized protein</fullName>
    </submittedName>
</protein>
<gene>
    <name evidence="2" type="ORF">DS909_18760</name>
</gene>
<evidence type="ECO:0000313" key="3">
    <source>
        <dbReference type="Proteomes" id="UP000252706"/>
    </source>
</evidence>
<dbReference type="RefSeq" id="WP_113824983.1">
    <property type="nucleotide sequence ID" value="NZ_QOCE01000045.1"/>
</dbReference>
<dbReference type="AlphaFoldDB" id="A0A366WP00"/>
<reference evidence="2 3" key="1">
    <citation type="submission" date="2018-07" db="EMBL/GenBank/DDBJ databases">
        <title>Modular assembly of carbohydrate-degrading microbial communities in the ocean.</title>
        <authorList>
            <person name="Enke T.N."/>
            <person name="Datta M.S."/>
            <person name="Schwartzman J.A."/>
            <person name="Cermak N."/>
            <person name="Schmitz D.A."/>
            <person name="Barrere J."/>
            <person name="Cordero O.X."/>
        </authorList>
    </citation>
    <scope>NUCLEOTIDE SEQUENCE [LARGE SCALE GENOMIC DNA]</scope>
    <source>
        <strain evidence="2 3">C3M10</strain>
    </source>
</reference>
<evidence type="ECO:0000256" key="1">
    <source>
        <dbReference type="SAM" id="MobiDB-lite"/>
    </source>
</evidence>
<name>A0A366WP00_9RHOB</name>
<organism evidence="2 3">
    <name type="scientific">Phaeobacter gallaeciensis</name>
    <dbReference type="NCBI Taxonomy" id="60890"/>
    <lineage>
        <taxon>Bacteria</taxon>
        <taxon>Pseudomonadati</taxon>
        <taxon>Pseudomonadota</taxon>
        <taxon>Alphaproteobacteria</taxon>
        <taxon>Rhodobacterales</taxon>
        <taxon>Roseobacteraceae</taxon>
        <taxon>Phaeobacter</taxon>
    </lineage>
</organism>
<sequence>MRASMIGSGGSDDRHHAGPNLGKPTGTGRPALPGSFNPLYADHALRFDEASAASLSLPAINDLWIRADCYYDDFDLTSSGDGYFWAVAVPNIDLTMMDYANGIISLDYANSSFTSPLQTGPPVSGIPDAQLFTLDVHIETGVAVNGDTDDFRVSFYVDLSLIGQILSKNNNLNGAPPVRFDFGGVDFLDGNQRFFLSNVLVSDQDTRGRRFRILRPTGAGALATVEGGYSELGDGDSATFAYARAVGDAVTSTLTPGASPPGTIGKIILASYARNAVEVPNPATVVNRLRIAGTDYDATGLSPASGSIEALSSEWALNPATGLPWTWADLATLEIGFMGDT</sequence>
<feature type="region of interest" description="Disordered" evidence="1">
    <location>
        <begin position="1"/>
        <end position="29"/>
    </location>
</feature>